<dbReference type="Proteomes" id="UP001590950">
    <property type="component" value="Unassembled WGS sequence"/>
</dbReference>
<protein>
    <submittedName>
        <fullName evidence="1">Uncharacterized protein</fullName>
    </submittedName>
</protein>
<sequence length="160" mass="18046">MVKQIHYGTRHPGILSILRDKTFMTKDEAAIEALICTEIANAEQYLALSVALPFKKCLDKSLRKPSARLSNLQTTQNSTLGSMSAATLRRTAHTSEWFSAARELDVEWHTQFGALNYLPPDLRDQVWTYVVEDDKTSNCSLNGTLREKATYEHFDLLGPV</sequence>
<evidence type="ECO:0000313" key="1">
    <source>
        <dbReference type="EMBL" id="KAL2042353.1"/>
    </source>
</evidence>
<accession>A0ABR4AG35</accession>
<name>A0ABR4AG35_9LECA</name>
<dbReference type="EMBL" id="JBEFKJ010000014">
    <property type="protein sequence ID" value="KAL2042353.1"/>
    <property type="molecule type" value="Genomic_DNA"/>
</dbReference>
<gene>
    <name evidence="1" type="ORF">N7G274_004842</name>
</gene>
<comment type="caution">
    <text evidence="1">The sequence shown here is derived from an EMBL/GenBank/DDBJ whole genome shotgun (WGS) entry which is preliminary data.</text>
</comment>
<organism evidence="1 2">
    <name type="scientific">Stereocaulon virgatum</name>
    <dbReference type="NCBI Taxonomy" id="373712"/>
    <lineage>
        <taxon>Eukaryota</taxon>
        <taxon>Fungi</taxon>
        <taxon>Dikarya</taxon>
        <taxon>Ascomycota</taxon>
        <taxon>Pezizomycotina</taxon>
        <taxon>Lecanoromycetes</taxon>
        <taxon>OSLEUM clade</taxon>
        <taxon>Lecanoromycetidae</taxon>
        <taxon>Lecanorales</taxon>
        <taxon>Lecanorineae</taxon>
        <taxon>Stereocaulaceae</taxon>
        <taxon>Stereocaulon</taxon>
    </lineage>
</organism>
<proteinExistence type="predicted"/>
<keyword evidence="2" id="KW-1185">Reference proteome</keyword>
<reference evidence="1 2" key="1">
    <citation type="submission" date="2024-09" db="EMBL/GenBank/DDBJ databases">
        <title>Rethinking Asexuality: The Enigmatic Case of Functional Sexual Genes in Lepraria (Stereocaulaceae).</title>
        <authorList>
            <person name="Doellman M."/>
            <person name="Sun Y."/>
            <person name="Barcenas-Pena A."/>
            <person name="Lumbsch H.T."/>
            <person name="Grewe F."/>
        </authorList>
    </citation>
    <scope>NUCLEOTIDE SEQUENCE [LARGE SCALE GENOMIC DNA]</scope>
    <source>
        <strain evidence="1 2">Mercado 3170</strain>
    </source>
</reference>
<evidence type="ECO:0000313" key="2">
    <source>
        <dbReference type="Proteomes" id="UP001590950"/>
    </source>
</evidence>